<name>A0A4Y2A302_ARAVE</name>
<organism evidence="1 2">
    <name type="scientific">Araneus ventricosus</name>
    <name type="common">Orbweaver spider</name>
    <name type="synonym">Epeira ventricosa</name>
    <dbReference type="NCBI Taxonomy" id="182803"/>
    <lineage>
        <taxon>Eukaryota</taxon>
        <taxon>Metazoa</taxon>
        <taxon>Ecdysozoa</taxon>
        <taxon>Arthropoda</taxon>
        <taxon>Chelicerata</taxon>
        <taxon>Arachnida</taxon>
        <taxon>Araneae</taxon>
        <taxon>Araneomorphae</taxon>
        <taxon>Entelegynae</taxon>
        <taxon>Araneoidea</taxon>
        <taxon>Araneidae</taxon>
        <taxon>Araneus</taxon>
    </lineage>
</organism>
<comment type="caution">
    <text evidence="1">The sequence shown here is derived from an EMBL/GenBank/DDBJ whole genome shotgun (WGS) entry which is preliminary data.</text>
</comment>
<dbReference type="AlphaFoldDB" id="A0A4Y2A302"/>
<dbReference type="Proteomes" id="UP000499080">
    <property type="component" value="Unassembled WGS sequence"/>
</dbReference>
<dbReference type="EMBL" id="BGPR01000003">
    <property type="protein sequence ID" value="GBL73364.1"/>
    <property type="molecule type" value="Genomic_DNA"/>
</dbReference>
<dbReference type="OrthoDB" id="6626910at2759"/>
<proteinExistence type="predicted"/>
<keyword evidence="2" id="KW-1185">Reference proteome</keyword>
<reference evidence="1 2" key="1">
    <citation type="journal article" date="2019" name="Sci. Rep.">
        <title>Orb-weaving spider Araneus ventricosus genome elucidates the spidroin gene catalogue.</title>
        <authorList>
            <person name="Kono N."/>
            <person name="Nakamura H."/>
            <person name="Ohtoshi R."/>
            <person name="Moran D.A.P."/>
            <person name="Shinohara A."/>
            <person name="Yoshida Y."/>
            <person name="Fujiwara M."/>
            <person name="Mori M."/>
            <person name="Tomita M."/>
            <person name="Arakawa K."/>
        </authorList>
    </citation>
    <scope>NUCLEOTIDE SEQUENCE [LARGE SCALE GENOMIC DNA]</scope>
</reference>
<protein>
    <submittedName>
        <fullName evidence="1">Uncharacterized protein</fullName>
    </submittedName>
</protein>
<evidence type="ECO:0000313" key="2">
    <source>
        <dbReference type="Proteomes" id="UP000499080"/>
    </source>
</evidence>
<evidence type="ECO:0000313" key="1">
    <source>
        <dbReference type="EMBL" id="GBL73364.1"/>
    </source>
</evidence>
<accession>A0A4Y2A302</accession>
<sequence length="134" mass="15653">MQNLPKCIVYDLEPDFTKEQTTAALSQSFGDAHKDLKVLFPIKQCTSETHWVLQTPVNTYRQLRRRQKLTNDWETQHSKNAYPRFKAAYGGHKRMLQHFSQNPKQLEQQIEKSNTKDHLVKPTEKLQNAILASC</sequence>
<gene>
    <name evidence="1" type="ORF">AVEN_159387_1</name>
</gene>